<dbReference type="GO" id="GO:0007165">
    <property type="term" value="P:signal transduction"/>
    <property type="evidence" value="ECO:0007669"/>
    <property type="project" value="UniProtKB-KW"/>
</dbReference>
<dbReference type="EMBL" id="RPOH01000045">
    <property type="protein sequence ID" value="RPH26518.1"/>
    <property type="molecule type" value="Genomic_DNA"/>
</dbReference>
<dbReference type="GO" id="GO:0004888">
    <property type="term" value="F:transmembrane signaling receptor activity"/>
    <property type="evidence" value="ECO:0007669"/>
    <property type="project" value="InterPro"/>
</dbReference>
<evidence type="ECO:0000313" key="11">
    <source>
        <dbReference type="EMBL" id="RPH26518.1"/>
    </source>
</evidence>
<evidence type="ECO:0000256" key="5">
    <source>
        <dbReference type="ARBA" id="ARBA00029447"/>
    </source>
</evidence>
<dbReference type="GO" id="GO:0006935">
    <property type="term" value="P:chemotaxis"/>
    <property type="evidence" value="ECO:0007669"/>
    <property type="project" value="UniProtKB-KW"/>
</dbReference>
<dbReference type="SMART" id="SM00283">
    <property type="entry name" value="MA"/>
    <property type="match status" value="1"/>
</dbReference>
<protein>
    <submittedName>
        <fullName evidence="11">Methyl-accepting chemotaxis protein</fullName>
    </submittedName>
</protein>
<dbReference type="Proteomes" id="UP000268615">
    <property type="component" value="Unassembled WGS sequence"/>
</dbReference>
<accession>A0A3N5DDF5</accession>
<dbReference type="InterPro" id="IPR004090">
    <property type="entry name" value="Chemotax_Me-accpt_rcpt"/>
</dbReference>
<keyword evidence="3" id="KW-0145">Chemotaxis</keyword>
<evidence type="ECO:0000259" key="10">
    <source>
        <dbReference type="PROSITE" id="PS50885"/>
    </source>
</evidence>
<keyword evidence="8" id="KW-0812">Transmembrane</keyword>
<evidence type="ECO:0000313" key="12">
    <source>
        <dbReference type="Proteomes" id="UP000268615"/>
    </source>
</evidence>
<feature type="domain" description="HAMP" evidence="10">
    <location>
        <begin position="206"/>
        <end position="258"/>
    </location>
</feature>
<evidence type="ECO:0000256" key="8">
    <source>
        <dbReference type="SAM" id="Phobius"/>
    </source>
</evidence>
<organism evidence="11 12">
    <name type="scientific">Buttiauxella warmboldiae</name>
    <dbReference type="NCBI Taxonomy" id="82993"/>
    <lineage>
        <taxon>Bacteria</taxon>
        <taxon>Pseudomonadati</taxon>
        <taxon>Pseudomonadota</taxon>
        <taxon>Gammaproteobacteria</taxon>
        <taxon>Enterobacterales</taxon>
        <taxon>Enterobacteriaceae</taxon>
        <taxon>Buttiauxella</taxon>
    </lineage>
</organism>
<reference evidence="11 12" key="1">
    <citation type="submission" date="2018-11" db="EMBL/GenBank/DDBJ databases">
        <title>Draft genome sequence of Buttiauxella warmboldiae CCUG 35512.</title>
        <authorList>
            <person name="Salva-Serra F."/>
            <person name="Marathe N."/>
            <person name="Moore E."/>
            <person name="Svensson L."/>
            <person name="Engstrom-Jakobsson H."/>
        </authorList>
    </citation>
    <scope>NUCLEOTIDE SEQUENCE [LARGE SCALE GENOMIC DNA]</scope>
    <source>
        <strain evidence="11 12">CCUG 35512</strain>
    </source>
</reference>
<feature type="region of interest" description="Disordered" evidence="7">
    <location>
        <begin position="510"/>
        <end position="553"/>
    </location>
</feature>
<keyword evidence="8" id="KW-1133">Transmembrane helix</keyword>
<dbReference type="InterPro" id="IPR004089">
    <property type="entry name" value="MCPsignal_dom"/>
</dbReference>
<name>A0A3N5DDF5_9ENTR</name>
<dbReference type="AlphaFoldDB" id="A0A3N5DDF5"/>
<feature type="transmembrane region" description="Helical" evidence="8">
    <location>
        <begin position="12"/>
        <end position="29"/>
    </location>
</feature>
<evidence type="ECO:0000256" key="3">
    <source>
        <dbReference type="ARBA" id="ARBA00022500"/>
    </source>
</evidence>
<dbReference type="OrthoDB" id="6466596at2"/>
<sequence>MKSFKISTLIKVILSLLCFIIIVIVSFSFNSMREGSNDFNEIGPLYQNNKELRELTGAIANIQGDINFLDNNSNVSHDRIDDNVKDMADQLRIARMHANNFSQNLGYNEEEKSLGLDVIDRFNSLVAGYTENINSLKTYHINNFDNEASERALEKSIDEYSKVSTHIYDEVKEKFASNNNKFFVISLLLLFVSAFISWSSFIIIRRNVFNRLEFASSMLDKIGSGELFHDFETGSRDEIGHMLDSLKNMKVSLGHIITSVRGTSDDLKHDSLEIDTSNQNLASRTEEQASALQQTAASMEEIKTTVANNAENARQANVLSQQARAAADNGSTVMGNVVTTMEKISQSARKISEINGVIDGIANQTNILALNAAVEAARAGEQGRGFSVVASEVRNLAARSADAAKEINKLINESVKNVDDGAKLIEDAGKTMTEIVTSVTHVSNIMQEITLASEEQSTGVAQIATAVNEMDLATQQNAAMVEESSVITQNMSQNTRKLFDVVSIFRVDTSKAPQENSPKEYQHSRKAVSHMSSSSQPKEPVFKNSAEDMWTEF</sequence>
<dbReference type="PANTHER" id="PTHR43531">
    <property type="entry name" value="PROTEIN ICFG"/>
    <property type="match status" value="1"/>
</dbReference>
<dbReference type="Pfam" id="PF00015">
    <property type="entry name" value="MCPsignal"/>
    <property type="match status" value="1"/>
</dbReference>
<dbReference type="InterPro" id="IPR003660">
    <property type="entry name" value="HAMP_dom"/>
</dbReference>
<dbReference type="RefSeq" id="WP_124024337.1">
    <property type="nucleotide sequence ID" value="NZ_RPOH01000045.1"/>
</dbReference>
<dbReference type="PRINTS" id="PR00260">
    <property type="entry name" value="CHEMTRNSDUCR"/>
</dbReference>
<evidence type="ECO:0000256" key="7">
    <source>
        <dbReference type="SAM" id="MobiDB-lite"/>
    </source>
</evidence>
<dbReference type="PROSITE" id="PS50111">
    <property type="entry name" value="CHEMOTAXIS_TRANSDUC_2"/>
    <property type="match status" value="1"/>
</dbReference>
<evidence type="ECO:0000256" key="6">
    <source>
        <dbReference type="PROSITE-ProRule" id="PRU00284"/>
    </source>
</evidence>
<dbReference type="Gene3D" id="1.10.287.950">
    <property type="entry name" value="Methyl-accepting chemotaxis protein"/>
    <property type="match status" value="1"/>
</dbReference>
<evidence type="ECO:0000256" key="4">
    <source>
        <dbReference type="ARBA" id="ARBA00023224"/>
    </source>
</evidence>
<dbReference type="Gene3D" id="1.20.120.30">
    <property type="entry name" value="Aspartate receptor, ligand-binding domain"/>
    <property type="match status" value="1"/>
</dbReference>
<gene>
    <name evidence="11" type="ORF">EHN07_11840</name>
</gene>
<dbReference type="InterPro" id="IPR051310">
    <property type="entry name" value="MCP_chemotaxis"/>
</dbReference>
<dbReference type="FunFam" id="1.10.287.950:FF:000001">
    <property type="entry name" value="Methyl-accepting chemotaxis sensory transducer"/>
    <property type="match status" value="1"/>
</dbReference>
<keyword evidence="8" id="KW-0472">Membrane</keyword>
<feature type="domain" description="Methyl-accepting transducer" evidence="9">
    <location>
        <begin position="263"/>
        <end position="492"/>
    </location>
</feature>
<dbReference type="PROSITE" id="PS50885">
    <property type="entry name" value="HAMP"/>
    <property type="match status" value="1"/>
</dbReference>
<dbReference type="CDD" id="cd11386">
    <property type="entry name" value="MCP_signal"/>
    <property type="match status" value="1"/>
</dbReference>
<comment type="similarity">
    <text evidence="5">Belongs to the methyl-accepting chemotaxis (MCP) protein family.</text>
</comment>
<evidence type="ECO:0000259" key="9">
    <source>
        <dbReference type="PROSITE" id="PS50111"/>
    </source>
</evidence>
<comment type="subcellular location">
    <subcellularLocation>
        <location evidence="1">Cell inner membrane</location>
        <topology evidence="1">Multi-pass membrane protein</topology>
    </subcellularLocation>
</comment>
<dbReference type="SUPFAM" id="SSF58104">
    <property type="entry name" value="Methyl-accepting chemotaxis protein (MCP) signaling domain"/>
    <property type="match status" value="1"/>
</dbReference>
<dbReference type="PANTHER" id="PTHR43531:SF14">
    <property type="entry name" value="METHYL-ACCEPTING CHEMOTAXIS PROTEIN I-RELATED"/>
    <property type="match status" value="1"/>
</dbReference>
<keyword evidence="4 6" id="KW-0807">Transducer</keyword>
<feature type="transmembrane region" description="Helical" evidence="8">
    <location>
        <begin position="182"/>
        <end position="204"/>
    </location>
</feature>
<evidence type="ECO:0000256" key="2">
    <source>
        <dbReference type="ARBA" id="ARBA00022481"/>
    </source>
</evidence>
<evidence type="ECO:0000256" key="1">
    <source>
        <dbReference type="ARBA" id="ARBA00004429"/>
    </source>
</evidence>
<proteinExistence type="inferred from homology"/>
<dbReference type="GO" id="GO:0005886">
    <property type="term" value="C:plasma membrane"/>
    <property type="evidence" value="ECO:0007669"/>
    <property type="project" value="UniProtKB-SubCell"/>
</dbReference>
<comment type="caution">
    <text evidence="11">The sequence shown here is derived from an EMBL/GenBank/DDBJ whole genome shotgun (WGS) entry which is preliminary data.</text>
</comment>
<keyword evidence="2" id="KW-0488">Methylation</keyword>
<keyword evidence="12" id="KW-1185">Reference proteome</keyword>